<keyword evidence="4 6" id="KW-1133">Transmembrane helix</keyword>
<comment type="subcellular location">
    <subcellularLocation>
        <location evidence="1">Cell membrane</location>
        <topology evidence="1">Multi-pass membrane protein</topology>
    </subcellularLocation>
</comment>
<dbReference type="GO" id="GO:0022857">
    <property type="term" value="F:transmembrane transporter activity"/>
    <property type="evidence" value="ECO:0007669"/>
    <property type="project" value="InterPro"/>
</dbReference>
<evidence type="ECO:0000313" key="9">
    <source>
        <dbReference type="EMBL" id="KAB7515050.1"/>
    </source>
</evidence>
<evidence type="ECO:0000256" key="1">
    <source>
        <dbReference type="ARBA" id="ARBA00004651"/>
    </source>
</evidence>
<feature type="domain" description="Major facilitator superfamily (MFS) profile" evidence="7">
    <location>
        <begin position="12"/>
        <end position="396"/>
    </location>
</feature>
<evidence type="ECO:0000259" key="7">
    <source>
        <dbReference type="PROSITE" id="PS50850"/>
    </source>
</evidence>
<dbReference type="Gene3D" id="1.20.1250.20">
    <property type="entry name" value="MFS general substrate transporter like domains"/>
    <property type="match status" value="2"/>
</dbReference>
<sequence>MADDHATSSPGVEPLVFVGGLWLTAKLARYSFPALFPTLEVSLSVSNGELGVAYTAMLLVYALVQFPSGALADALDDVRVIAAGAATAAAGAVVLLLPTSYALLVAGMLLVGLGTGVHKTVAVGLLARLYPSRTGRALGVFDTLGTIGGVVAPPAVVFALSSAGWQAHFAVVGGVVALLTVGLLARVPRANAGVQASVSDLRDRLAVRPYLGPFRDRGFLLFVAVTLCFSFAYNGVVAFLPTYLVERGLSEPTAALLYSGLFAVSVVQVVTGGLSDRLGRLPLVVGVLTLATGALVGLVTAGGTLLPLGVATLLLGVGSHGFRPVRAAYLSAAIPDEIAGGGLGLVRTLLMGVGAVAPATVGIVADATSFRVAFSVLAGTMALAAGFALLTALYRRGE</sequence>
<keyword evidence="3 6" id="KW-0812">Transmembrane</keyword>
<evidence type="ECO:0000256" key="3">
    <source>
        <dbReference type="ARBA" id="ARBA00022692"/>
    </source>
</evidence>
<keyword evidence="11" id="KW-1185">Reference proteome</keyword>
<dbReference type="Proteomes" id="UP000326207">
    <property type="component" value="Unassembled WGS sequence"/>
</dbReference>
<dbReference type="EMBL" id="QKKZ01000006">
    <property type="protein sequence ID" value="KAB7512813.1"/>
    <property type="molecule type" value="Genomic_DNA"/>
</dbReference>
<dbReference type="InterPro" id="IPR036259">
    <property type="entry name" value="MFS_trans_sf"/>
</dbReference>
<feature type="transmembrane region" description="Helical" evidence="6">
    <location>
        <begin position="343"/>
        <end position="364"/>
    </location>
</feature>
<reference evidence="10 11" key="1">
    <citation type="submission" date="2019-10" db="EMBL/GenBank/DDBJ databases">
        <title>Unraveling microbial dark matter from salterns through culturing: the case of the genus Halosegnis.</title>
        <authorList>
            <person name="Duran-Viseras A."/>
            <person name="Andrei A.-S."/>
            <person name="Vera-Gargallo B."/>
            <person name="Ghai R."/>
            <person name="Sanchez-Porro C."/>
            <person name="Ventosa A."/>
        </authorList>
    </citation>
    <scope>NUCLEOTIDE SEQUENCE [LARGE SCALE GENOMIC DNA]</scope>
    <source>
        <strain evidence="8 11">F18-79</strain>
        <strain evidence="9 10">F19-13</strain>
    </source>
</reference>
<feature type="transmembrane region" description="Helical" evidence="6">
    <location>
        <begin position="255"/>
        <end position="274"/>
    </location>
</feature>
<dbReference type="PANTHER" id="PTHR43124:SF3">
    <property type="entry name" value="CHLORAMPHENICOL EFFLUX PUMP RV0191"/>
    <property type="match status" value="1"/>
</dbReference>
<feature type="transmembrane region" description="Helical" evidence="6">
    <location>
        <begin position="370"/>
        <end position="394"/>
    </location>
</feature>
<evidence type="ECO:0000313" key="11">
    <source>
        <dbReference type="Proteomes" id="UP000326865"/>
    </source>
</evidence>
<accession>A0A5N5U8S6</accession>
<evidence type="ECO:0000256" key="6">
    <source>
        <dbReference type="SAM" id="Phobius"/>
    </source>
</evidence>
<accession>A0A5N5U2P4</accession>
<dbReference type="InterPro" id="IPR020846">
    <property type="entry name" value="MFS_dom"/>
</dbReference>
<feature type="transmembrane region" description="Helical" evidence="6">
    <location>
        <begin position="52"/>
        <end position="71"/>
    </location>
</feature>
<dbReference type="Pfam" id="PF07690">
    <property type="entry name" value="MFS_1"/>
    <property type="match status" value="1"/>
</dbReference>
<dbReference type="SUPFAM" id="SSF103473">
    <property type="entry name" value="MFS general substrate transporter"/>
    <property type="match status" value="1"/>
</dbReference>
<feature type="transmembrane region" description="Helical" evidence="6">
    <location>
        <begin position="281"/>
        <end position="299"/>
    </location>
</feature>
<dbReference type="AlphaFoldDB" id="A0A5N5U2P4"/>
<evidence type="ECO:0000313" key="8">
    <source>
        <dbReference type="EMBL" id="KAB7512813.1"/>
    </source>
</evidence>
<dbReference type="InterPro" id="IPR011701">
    <property type="entry name" value="MFS"/>
</dbReference>
<dbReference type="PROSITE" id="PS50850">
    <property type="entry name" value="MFS"/>
    <property type="match status" value="1"/>
</dbReference>
<dbReference type="EMBL" id="QMDY01000008">
    <property type="protein sequence ID" value="KAB7515050.1"/>
    <property type="molecule type" value="Genomic_DNA"/>
</dbReference>
<feature type="transmembrane region" description="Helical" evidence="6">
    <location>
        <begin position="167"/>
        <end position="185"/>
    </location>
</feature>
<comment type="caution">
    <text evidence="8">The sequence shown here is derived from an EMBL/GenBank/DDBJ whole genome shotgun (WGS) entry which is preliminary data.</text>
</comment>
<keyword evidence="2" id="KW-1003">Cell membrane</keyword>
<protein>
    <submittedName>
        <fullName evidence="8">MFS transporter</fullName>
    </submittedName>
</protein>
<evidence type="ECO:0000256" key="2">
    <source>
        <dbReference type="ARBA" id="ARBA00022475"/>
    </source>
</evidence>
<dbReference type="GO" id="GO:0005886">
    <property type="term" value="C:plasma membrane"/>
    <property type="evidence" value="ECO:0007669"/>
    <property type="project" value="UniProtKB-SubCell"/>
</dbReference>
<name>A0A5N5U2P4_9EURY</name>
<dbReference type="PANTHER" id="PTHR43124">
    <property type="entry name" value="PURINE EFFLUX PUMP PBUE"/>
    <property type="match status" value="1"/>
</dbReference>
<proteinExistence type="predicted"/>
<gene>
    <name evidence="8" type="ORF">DM867_11475</name>
    <name evidence="9" type="ORF">DP108_11545</name>
</gene>
<keyword evidence="5 6" id="KW-0472">Membrane</keyword>
<dbReference type="Proteomes" id="UP000326865">
    <property type="component" value="Unassembled WGS sequence"/>
</dbReference>
<dbReference type="InterPro" id="IPR050189">
    <property type="entry name" value="MFS_Efflux_Transporters"/>
</dbReference>
<dbReference type="RefSeq" id="WP_152134289.1">
    <property type="nucleotide sequence ID" value="NZ_QKKZ01000006.1"/>
</dbReference>
<feature type="transmembrane region" description="Helical" evidence="6">
    <location>
        <begin position="218"/>
        <end position="243"/>
    </location>
</feature>
<evidence type="ECO:0000313" key="10">
    <source>
        <dbReference type="Proteomes" id="UP000326207"/>
    </source>
</evidence>
<feature type="transmembrane region" description="Helical" evidence="6">
    <location>
        <begin position="139"/>
        <end position="161"/>
    </location>
</feature>
<feature type="transmembrane region" description="Helical" evidence="6">
    <location>
        <begin position="103"/>
        <end position="127"/>
    </location>
</feature>
<organism evidence="8 11">
    <name type="scientific">Halosegnis rubeus</name>
    <dbReference type="NCBI Taxonomy" id="2212850"/>
    <lineage>
        <taxon>Archaea</taxon>
        <taxon>Methanobacteriati</taxon>
        <taxon>Methanobacteriota</taxon>
        <taxon>Stenosarchaea group</taxon>
        <taxon>Halobacteria</taxon>
        <taxon>Halobacteriales</taxon>
        <taxon>Natronomonadaceae</taxon>
        <taxon>Halosegnis</taxon>
    </lineage>
</organism>
<evidence type="ECO:0000256" key="4">
    <source>
        <dbReference type="ARBA" id="ARBA00022989"/>
    </source>
</evidence>
<feature type="transmembrane region" description="Helical" evidence="6">
    <location>
        <begin position="78"/>
        <end position="97"/>
    </location>
</feature>
<evidence type="ECO:0000256" key="5">
    <source>
        <dbReference type="ARBA" id="ARBA00023136"/>
    </source>
</evidence>